<dbReference type="AlphaFoldDB" id="A0A853BSM8"/>
<feature type="binding site" evidence="8">
    <location>
        <position position="273"/>
    </location>
    <ligand>
        <name>Mn(2+)</name>
        <dbReference type="ChEBI" id="CHEBI:29035"/>
        <label>1</label>
    </ligand>
</feature>
<evidence type="ECO:0000256" key="7">
    <source>
        <dbReference type="ARBA" id="ARBA00049972"/>
    </source>
</evidence>
<dbReference type="InterPro" id="IPR000819">
    <property type="entry name" value="Peptidase_M17_C"/>
</dbReference>
<evidence type="ECO:0000256" key="4">
    <source>
        <dbReference type="ARBA" id="ARBA00022438"/>
    </source>
</evidence>
<feature type="binding site" evidence="8">
    <location>
        <position position="352"/>
    </location>
    <ligand>
        <name>Mn(2+)</name>
        <dbReference type="ChEBI" id="CHEBI:29035"/>
        <label>2</label>
    </ligand>
</feature>
<dbReference type="GO" id="GO:0070006">
    <property type="term" value="F:metalloaminopeptidase activity"/>
    <property type="evidence" value="ECO:0007669"/>
    <property type="project" value="InterPro"/>
</dbReference>
<evidence type="ECO:0000313" key="10">
    <source>
        <dbReference type="EMBL" id="NYI97884.1"/>
    </source>
</evidence>
<evidence type="ECO:0000259" key="9">
    <source>
        <dbReference type="PROSITE" id="PS00631"/>
    </source>
</evidence>
<comment type="catalytic activity">
    <reaction evidence="1 8">
        <text>Release of an N-terminal amino acid, Xaa-|-Yaa-, in which Xaa is preferably Leu, but may be other amino acids including Pro although not Arg or Lys, and Yaa may be Pro. Amino acid amides and methyl esters are also readily hydrolyzed, but rates on arylamides are exceedingly low.</text>
        <dbReference type="EC" id="3.4.11.1"/>
    </reaction>
</comment>
<name>A0A853BSM8_9ACTN</name>
<dbReference type="EC" id="3.4.11.10" evidence="8"/>
<comment type="similarity">
    <text evidence="3 8">Belongs to the peptidase M17 family.</text>
</comment>
<accession>A0A853BSM8</accession>
<comment type="function">
    <text evidence="7 8">Presumably involved in the processing and regular turnover of intracellular proteins. Catalyzes the removal of unsubstituted N-terminal amino acids from various peptides.</text>
</comment>
<dbReference type="CDD" id="cd00433">
    <property type="entry name" value="Peptidase_M17"/>
    <property type="match status" value="1"/>
</dbReference>
<dbReference type="PRINTS" id="PR00481">
    <property type="entry name" value="LAMNOPPTDASE"/>
</dbReference>
<dbReference type="SUPFAM" id="SSF52949">
    <property type="entry name" value="Macro domain-like"/>
    <property type="match status" value="1"/>
</dbReference>
<feature type="binding site" evidence="8">
    <location>
        <position position="291"/>
    </location>
    <ligand>
        <name>Mn(2+)</name>
        <dbReference type="ChEBI" id="CHEBI:29035"/>
        <label>2</label>
    </ligand>
</feature>
<evidence type="ECO:0000256" key="5">
    <source>
        <dbReference type="ARBA" id="ARBA00022670"/>
    </source>
</evidence>
<dbReference type="InterPro" id="IPR008283">
    <property type="entry name" value="Peptidase_M17_N"/>
</dbReference>
<evidence type="ECO:0000256" key="8">
    <source>
        <dbReference type="HAMAP-Rule" id="MF_00181"/>
    </source>
</evidence>
<dbReference type="EC" id="3.4.11.1" evidence="8"/>
<comment type="catalytic activity">
    <reaction evidence="2 8">
        <text>Release of an N-terminal amino acid, preferentially leucine, but not glutamic or aspartic acids.</text>
        <dbReference type="EC" id="3.4.11.10"/>
    </reaction>
</comment>
<dbReference type="Gene3D" id="3.40.630.10">
    <property type="entry name" value="Zn peptidases"/>
    <property type="match status" value="1"/>
</dbReference>
<dbReference type="InterPro" id="IPR043472">
    <property type="entry name" value="Macro_dom-like"/>
</dbReference>
<feature type="active site" evidence="8">
    <location>
        <position position="280"/>
    </location>
</feature>
<comment type="cofactor">
    <cofactor evidence="8">
        <name>Mn(2+)</name>
        <dbReference type="ChEBI" id="CHEBI:29035"/>
    </cofactor>
    <text evidence="8">Binds 2 manganese ions per subunit.</text>
</comment>
<dbReference type="InterPro" id="IPR023042">
    <property type="entry name" value="Peptidase_M17_leu_NH2_pept"/>
</dbReference>
<keyword evidence="8" id="KW-0464">Manganese</keyword>
<dbReference type="SUPFAM" id="SSF53187">
    <property type="entry name" value="Zn-dependent exopeptidases"/>
    <property type="match status" value="1"/>
</dbReference>
<dbReference type="Gene3D" id="3.40.220.10">
    <property type="entry name" value="Leucine Aminopeptidase, subunit E, domain 1"/>
    <property type="match status" value="1"/>
</dbReference>
<keyword evidence="8" id="KW-0963">Cytoplasm</keyword>
<evidence type="ECO:0000256" key="2">
    <source>
        <dbReference type="ARBA" id="ARBA00000967"/>
    </source>
</evidence>
<dbReference type="Pfam" id="PF00883">
    <property type="entry name" value="Peptidase_M17"/>
    <property type="match status" value="1"/>
</dbReference>
<protein>
    <recommendedName>
        <fullName evidence="8">Probable cytosol aminopeptidase</fullName>
        <ecNumber evidence="8">3.4.11.1</ecNumber>
    </recommendedName>
    <alternativeName>
        <fullName evidence="8">Leucine aminopeptidase</fullName>
        <shortName evidence="8">LAP</shortName>
        <ecNumber evidence="8">3.4.11.10</ecNumber>
    </alternativeName>
    <alternativeName>
        <fullName evidence="8">Leucyl aminopeptidase</fullName>
    </alternativeName>
</protein>
<dbReference type="PROSITE" id="PS00631">
    <property type="entry name" value="CYTOSOL_AP"/>
    <property type="match status" value="1"/>
</dbReference>
<feature type="binding site" evidence="8">
    <location>
        <position position="352"/>
    </location>
    <ligand>
        <name>Mn(2+)</name>
        <dbReference type="ChEBI" id="CHEBI:29035"/>
        <label>1</label>
    </ligand>
</feature>
<dbReference type="Proteomes" id="UP000575985">
    <property type="component" value="Unassembled WGS sequence"/>
</dbReference>
<evidence type="ECO:0000256" key="1">
    <source>
        <dbReference type="ARBA" id="ARBA00000135"/>
    </source>
</evidence>
<dbReference type="RefSeq" id="WP_179769139.1">
    <property type="nucleotide sequence ID" value="NZ_JACCFO010000001.1"/>
</dbReference>
<evidence type="ECO:0000313" key="11">
    <source>
        <dbReference type="Proteomes" id="UP000575985"/>
    </source>
</evidence>
<keyword evidence="8" id="KW-0479">Metal-binding</keyword>
<keyword evidence="11" id="KW-1185">Reference proteome</keyword>
<dbReference type="Pfam" id="PF02789">
    <property type="entry name" value="Peptidase_M17_N"/>
    <property type="match status" value="1"/>
</dbReference>
<dbReference type="GO" id="GO:0030145">
    <property type="term" value="F:manganese ion binding"/>
    <property type="evidence" value="ECO:0007669"/>
    <property type="project" value="UniProtKB-UniRule"/>
</dbReference>
<gene>
    <name evidence="8" type="primary">pepA</name>
    <name evidence="10" type="ORF">HNR12_004161</name>
</gene>
<keyword evidence="4 8" id="KW-0031">Aminopeptidase</keyword>
<dbReference type="PANTHER" id="PTHR11963:SF20">
    <property type="entry name" value="PEPTIDASE B"/>
    <property type="match status" value="1"/>
</dbReference>
<comment type="subcellular location">
    <subcellularLocation>
        <location evidence="8">Cytoplasm</location>
    </subcellularLocation>
</comment>
<keyword evidence="6 8" id="KW-0378">Hydrolase</keyword>
<dbReference type="EMBL" id="JACCFO010000001">
    <property type="protein sequence ID" value="NYI97884.1"/>
    <property type="molecule type" value="Genomic_DNA"/>
</dbReference>
<feature type="domain" description="Cytosol aminopeptidase" evidence="9">
    <location>
        <begin position="348"/>
        <end position="355"/>
    </location>
</feature>
<dbReference type="NCBIfam" id="NF002073">
    <property type="entry name" value="PRK00913.1-2"/>
    <property type="match status" value="1"/>
</dbReference>
<dbReference type="HAMAP" id="MF_00181">
    <property type="entry name" value="Cytosol_peptidase_M17"/>
    <property type="match status" value="1"/>
</dbReference>
<organism evidence="10 11">
    <name type="scientific">Streptomonospora nanhaiensis</name>
    <dbReference type="NCBI Taxonomy" id="1323731"/>
    <lineage>
        <taxon>Bacteria</taxon>
        <taxon>Bacillati</taxon>
        <taxon>Actinomycetota</taxon>
        <taxon>Actinomycetes</taxon>
        <taxon>Streptosporangiales</taxon>
        <taxon>Nocardiopsidaceae</taxon>
        <taxon>Streptomonospora</taxon>
    </lineage>
</organism>
<feature type="binding site" evidence="8">
    <location>
        <position position="350"/>
    </location>
    <ligand>
        <name>Mn(2+)</name>
        <dbReference type="ChEBI" id="CHEBI:29035"/>
        <label>1</label>
    </ligand>
</feature>
<reference evidence="10 11" key="1">
    <citation type="submission" date="2020-07" db="EMBL/GenBank/DDBJ databases">
        <title>Sequencing the genomes of 1000 actinobacteria strains.</title>
        <authorList>
            <person name="Klenk H.-P."/>
        </authorList>
    </citation>
    <scope>NUCLEOTIDE SEQUENCE [LARGE SCALE GENOMIC DNA]</scope>
    <source>
        <strain evidence="10 11">DSM 45927</strain>
    </source>
</reference>
<keyword evidence="5 8" id="KW-0645">Protease</keyword>
<evidence type="ECO:0000256" key="6">
    <source>
        <dbReference type="ARBA" id="ARBA00022801"/>
    </source>
</evidence>
<feature type="binding site" evidence="8">
    <location>
        <position position="273"/>
    </location>
    <ligand>
        <name>Mn(2+)</name>
        <dbReference type="ChEBI" id="CHEBI:29035"/>
        <label>2</label>
    </ligand>
</feature>
<feature type="binding site" evidence="8">
    <location>
        <position position="268"/>
    </location>
    <ligand>
        <name>Mn(2+)</name>
        <dbReference type="ChEBI" id="CHEBI:29035"/>
        <label>2</label>
    </ligand>
</feature>
<dbReference type="GO" id="GO:0005737">
    <property type="term" value="C:cytoplasm"/>
    <property type="evidence" value="ECO:0007669"/>
    <property type="project" value="UniProtKB-SubCell"/>
</dbReference>
<feature type="active site" evidence="8">
    <location>
        <position position="354"/>
    </location>
</feature>
<dbReference type="InterPro" id="IPR011356">
    <property type="entry name" value="Leucine_aapep/pepB"/>
</dbReference>
<dbReference type="GO" id="GO:0006508">
    <property type="term" value="P:proteolysis"/>
    <property type="evidence" value="ECO:0007669"/>
    <property type="project" value="UniProtKB-KW"/>
</dbReference>
<dbReference type="PANTHER" id="PTHR11963">
    <property type="entry name" value="LEUCINE AMINOPEPTIDASE-RELATED"/>
    <property type="match status" value="1"/>
</dbReference>
<proteinExistence type="inferred from homology"/>
<comment type="caution">
    <text evidence="10">The sequence shown here is derived from an EMBL/GenBank/DDBJ whole genome shotgun (WGS) entry which is preliminary data.</text>
</comment>
<sequence length="513" mass="51978">MPAATEIRPVSGALTDSAAELVAVPVLRGGETPAAATAGVGLDPAELDARLPASLAELVAHYDLAGRPGETAQFPVDLGRGLVRMVLLGVGDATPDDLRAAGAALARAAKGRRAAATTVALLDRAHDDAGAGLAAFAEGVLLASYRFTLASSPKGPAPVESVELVGGTTGAAPDALARGTALAEATALARDLINTPSTDKDPAWLAERAVAVAAESGLDHRVWDESALRADGFAAILAVGAGSLRPPRLVRLDHRPDNPAGHVVLVGKGITFDTGGLSLKPNDNMKLMKTDMSGSAIVLGVMSALRRLEVPTAVTALLPIAENAFSGSAQRPGDVITAYNGRTIEVLNTDAEGRLVMADALGYAVAELAPDALVDVATLTGAAKVALGLGTGALFASDDALADALTAAGRAAGEPLWRLPLTEEYRPSLDSRVADLANIGTTGDYGRPGATEAALFLREFTGGLPWAHLDIAGPGRSSGEDGVLTKGGTGFATRTLLRWLADPAGLPRTGAAA</sequence>
<evidence type="ECO:0000256" key="3">
    <source>
        <dbReference type="ARBA" id="ARBA00009528"/>
    </source>
</evidence>